<dbReference type="STRING" id="7168.A0A182NVP8"/>
<keyword evidence="3" id="KW-1185">Reference proteome</keyword>
<feature type="region of interest" description="Disordered" evidence="1">
    <location>
        <begin position="1"/>
        <end position="74"/>
    </location>
</feature>
<accession>A0A182NVP8</accession>
<evidence type="ECO:0000313" key="3">
    <source>
        <dbReference type="Proteomes" id="UP000075884"/>
    </source>
</evidence>
<proteinExistence type="predicted"/>
<evidence type="ECO:0000256" key="1">
    <source>
        <dbReference type="SAM" id="MobiDB-lite"/>
    </source>
</evidence>
<protein>
    <submittedName>
        <fullName evidence="2">Uncharacterized protein</fullName>
    </submittedName>
</protein>
<reference evidence="3" key="1">
    <citation type="submission" date="2013-03" db="EMBL/GenBank/DDBJ databases">
        <title>The Genome Sequence of Anopheles dirus WRAIR2.</title>
        <authorList>
            <consortium name="The Broad Institute Genomics Platform"/>
            <person name="Neafsey D.E."/>
            <person name="Walton C."/>
            <person name="Walker B."/>
            <person name="Young S.K."/>
            <person name="Zeng Q."/>
            <person name="Gargeya S."/>
            <person name="Fitzgerald M."/>
            <person name="Haas B."/>
            <person name="Abouelleil A."/>
            <person name="Allen A.W."/>
            <person name="Alvarado L."/>
            <person name="Arachchi H.M."/>
            <person name="Berlin A.M."/>
            <person name="Chapman S.B."/>
            <person name="Gainer-Dewar J."/>
            <person name="Goldberg J."/>
            <person name="Griggs A."/>
            <person name="Gujja S."/>
            <person name="Hansen M."/>
            <person name="Howarth C."/>
            <person name="Imamovic A."/>
            <person name="Ireland A."/>
            <person name="Larimer J."/>
            <person name="McCowan C."/>
            <person name="Murphy C."/>
            <person name="Pearson M."/>
            <person name="Poon T.W."/>
            <person name="Priest M."/>
            <person name="Roberts A."/>
            <person name="Saif S."/>
            <person name="Shea T."/>
            <person name="Sisk P."/>
            <person name="Sykes S."/>
            <person name="Wortman J."/>
            <person name="Nusbaum C."/>
            <person name="Birren B."/>
        </authorList>
    </citation>
    <scope>NUCLEOTIDE SEQUENCE [LARGE SCALE GENOMIC DNA]</scope>
    <source>
        <strain evidence="3">WRAIR2</strain>
    </source>
</reference>
<sequence length="139" mass="15414">METQTEVQEVQEKSAAPQEEGEFKAPKSKTVQKQKPQQKEMGKQPKAPIKTAPKTKPKTKAPKARPKAILVGSTEATPTSYADILKDLRSNEDLKEIGEKVSRVRRTQKGALLLVLKPGESAKVQDLDEVTTPQEVQQR</sequence>
<name>A0A182NVP8_9DIPT</name>
<evidence type="ECO:0000313" key="2">
    <source>
        <dbReference type="EnsemblMetazoa" id="ADIR011749-PA"/>
    </source>
</evidence>
<organism evidence="2 3">
    <name type="scientific">Anopheles dirus</name>
    <dbReference type="NCBI Taxonomy" id="7168"/>
    <lineage>
        <taxon>Eukaryota</taxon>
        <taxon>Metazoa</taxon>
        <taxon>Ecdysozoa</taxon>
        <taxon>Arthropoda</taxon>
        <taxon>Hexapoda</taxon>
        <taxon>Insecta</taxon>
        <taxon>Pterygota</taxon>
        <taxon>Neoptera</taxon>
        <taxon>Endopterygota</taxon>
        <taxon>Diptera</taxon>
        <taxon>Nematocera</taxon>
        <taxon>Culicoidea</taxon>
        <taxon>Culicidae</taxon>
        <taxon>Anophelinae</taxon>
        <taxon>Anopheles</taxon>
    </lineage>
</organism>
<dbReference type="EnsemblMetazoa" id="ADIR011749-RA">
    <property type="protein sequence ID" value="ADIR011749-PA"/>
    <property type="gene ID" value="ADIR011749"/>
</dbReference>
<dbReference type="Proteomes" id="UP000075884">
    <property type="component" value="Unassembled WGS sequence"/>
</dbReference>
<reference evidence="2" key="2">
    <citation type="submission" date="2020-05" db="UniProtKB">
        <authorList>
            <consortium name="EnsemblMetazoa"/>
        </authorList>
    </citation>
    <scope>IDENTIFICATION</scope>
    <source>
        <strain evidence="2">WRAIR2</strain>
    </source>
</reference>
<dbReference type="AlphaFoldDB" id="A0A182NVP8"/>
<dbReference type="VEuPathDB" id="VectorBase:ADIR011749"/>
<feature type="compositionally biased region" description="Basic residues" evidence="1">
    <location>
        <begin position="53"/>
        <end position="66"/>
    </location>
</feature>